<dbReference type="EMBL" id="JANIDX010000003">
    <property type="protein sequence ID" value="MCX5619627.1"/>
    <property type="molecule type" value="Genomic_DNA"/>
</dbReference>
<name>A0ABT3WKJ0_9PROT</name>
<accession>A0ABT3WKJ0</accession>
<organism evidence="2 3">
    <name type="scientific">Bombella pollinis</name>
    <dbReference type="NCBI Taxonomy" id="2967337"/>
    <lineage>
        <taxon>Bacteria</taxon>
        <taxon>Pseudomonadati</taxon>
        <taxon>Pseudomonadota</taxon>
        <taxon>Alphaproteobacteria</taxon>
        <taxon>Acetobacterales</taxon>
        <taxon>Acetobacteraceae</taxon>
        <taxon>Bombella</taxon>
    </lineage>
</organism>
<protein>
    <submittedName>
        <fullName evidence="2">Uncharacterized protein</fullName>
    </submittedName>
</protein>
<dbReference type="RefSeq" id="WP_266137586.1">
    <property type="nucleotide sequence ID" value="NZ_JANIDX010000003.1"/>
</dbReference>
<reference evidence="2 3" key="1">
    <citation type="submission" date="2022-07" db="EMBL/GenBank/DDBJ databases">
        <title>Bombella genomes.</title>
        <authorList>
            <person name="Harer L."/>
            <person name="Styblova S."/>
            <person name="Ehrmann M."/>
        </authorList>
    </citation>
    <scope>NUCLEOTIDE SEQUENCE [LARGE SCALE GENOMIC DNA]</scope>
    <source>
        <strain evidence="2 3">TMW 2.2556</strain>
    </source>
</reference>
<feature type="chain" id="PRO_5045171029" evidence="1">
    <location>
        <begin position="32"/>
        <end position="228"/>
    </location>
</feature>
<evidence type="ECO:0000256" key="1">
    <source>
        <dbReference type="SAM" id="SignalP"/>
    </source>
</evidence>
<gene>
    <name evidence="2" type="ORF">NQF89_04215</name>
</gene>
<keyword evidence="3" id="KW-1185">Reference proteome</keyword>
<sequence length="228" mass="25591">MVRFVLQKRVMPLVKSGLLACLLCWGSNAFARVDWGNPHLPFDTGTEQVRGAVRTSLARNWWSWGLGCLPGTPEWHNNVNKCWVSRPFMGGTVTDNFLSGGEIFLAREEAPSSQHPWFVLVIFPDMVEADQSSPLQLVVDHGPPMAIGWDVCYGKKCKAAFRPEVSNAFVQSLKQAKHAHLTVTLKNGTKWFYNLGFMNFRFMLDNVTRFTETQPECQSCEVPKAAGP</sequence>
<evidence type="ECO:0000313" key="3">
    <source>
        <dbReference type="Proteomes" id="UP001165575"/>
    </source>
</evidence>
<dbReference type="Proteomes" id="UP001165575">
    <property type="component" value="Unassembled WGS sequence"/>
</dbReference>
<proteinExistence type="predicted"/>
<comment type="caution">
    <text evidence="2">The sequence shown here is derived from an EMBL/GenBank/DDBJ whole genome shotgun (WGS) entry which is preliminary data.</text>
</comment>
<feature type="signal peptide" evidence="1">
    <location>
        <begin position="1"/>
        <end position="31"/>
    </location>
</feature>
<keyword evidence="1" id="KW-0732">Signal</keyword>
<evidence type="ECO:0000313" key="2">
    <source>
        <dbReference type="EMBL" id="MCX5619627.1"/>
    </source>
</evidence>